<evidence type="ECO:0000313" key="6">
    <source>
        <dbReference type="EMBL" id="RHY42983.1"/>
    </source>
</evidence>
<keyword evidence="3" id="KW-0206">Cytoskeleton</keyword>
<proteinExistence type="predicted"/>
<evidence type="ECO:0000313" key="18">
    <source>
        <dbReference type="Proteomes" id="UP000275652"/>
    </source>
</evidence>
<dbReference type="EMBL" id="QUTI01020141">
    <property type="protein sequence ID" value="RLO09322.1"/>
    <property type="molecule type" value="Genomic_DNA"/>
</dbReference>
<dbReference type="InterPro" id="IPR001611">
    <property type="entry name" value="Leu-rich_rpt"/>
</dbReference>
<gene>
    <name evidence="5" type="ORF">DYB25_006254</name>
    <name evidence="11" type="ORF">DYB26_002575</name>
    <name evidence="12" type="ORF">DYB28_001661</name>
    <name evidence="7" type="ORF">DYB30_012292</name>
    <name evidence="10" type="ORF">DYB31_008963</name>
    <name evidence="8" type="ORF">DYB35_002069</name>
    <name evidence="4" type="ORF">DYB36_000773</name>
    <name evidence="9" type="ORF">DYB37_002507</name>
    <name evidence="6" type="ORF">DYB38_004107</name>
</gene>
<dbReference type="InterPro" id="IPR032675">
    <property type="entry name" value="LRR_dom_sf"/>
</dbReference>
<evidence type="ECO:0000313" key="10">
    <source>
        <dbReference type="EMBL" id="RHZ38918.1"/>
    </source>
</evidence>
<dbReference type="PANTHER" id="PTHR24107:SF20">
    <property type="entry name" value="DYNEIN REGULATORY COMPLEX SUBUNIT 5"/>
    <property type="match status" value="1"/>
</dbReference>
<dbReference type="GO" id="GO:0005856">
    <property type="term" value="C:cytoskeleton"/>
    <property type="evidence" value="ECO:0007669"/>
    <property type="project" value="UniProtKB-SubCell"/>
</dbReference>
<evidence type="ECO:0000313" key="15">
    <source>
        <dbReference type="Proteomes" id="UP000266196"/>
    </source>
</evidence>
<dbReference type="Proteomes" id="UP000275652">
    <property type="component" value="Unassembled WGS sequence"/>
</dbReference>
<evidence type="ECO:0000256" key="1">
    <source>
        <dbReference type="ARBA" id="ARBA00004245"/>
    </source>
</evidence>
<sequence>MLATSSVGATTAVCSLSDQVKKYKARMVVDEKDSDNPSKPHGIRRDIDSLVIMCIKVVTDRFSTKANPMAGIPTRFLPEVTQRLPLDLHIVATAPHIHDENFWKRCCLHRAGWSNLQIAQHGLTWKQLYLERNLQEELEGFDPSNSGDQRTYADLLNKIHASAPHIFSLEIDQLLSHLDVYEVTSCLPNLTKLKLSYGVKNIGMKYERMLFGMKISDATSLSHAIKATTTLSTLQLPSNLLDDDLLRMLMTGLIKNTTITTLDLSHNKITNHGARLLAKLLVPTSVISTLNLCDNQIHAEGGRYLARGLKCNVSLMELNLRLNRLTDEGGKLLVEGLVGHRCLSILNLSNNALGSETAEGLGGLFLDPESALSVVDLSGNQLTESDAIALFEGLEKNTRVVTLDLRLNHVPKDAAAVVQIAQIVRRNEIQGRKG</sequence>
<evidence type="ECO:0000313" key="13">
    <source>
        <dbReference type="Proteomes" id="UP000265427"/>
    </source>
</evidence>
<dbReference type="Proteomes" id="UP000285430">
    <property type="component" value="Unassembled WGS sequence"/>
</dbReference>
<dbReference type="EMBL" id="QUTG01002833">
    <property type="protein sequence ID" value="RHY94501.1"/>
    <property type="molecule type" value="Genomic_DNA"/>
</dbReference>
<evidence type="ECO:0000313" key="5">
    <source>
        <dbReference type="EMBL" id="RHY10578.1"/>
    </source>
</evidence>
<dbReference type="EMBL" id="QUTE01004333">
    <property type="protein sequence ID" value="RHZ38918.1"/>
    <property type="molecule type" value="Genomic_DNA"/>
</dbReference>
<evidence type="ECO:0000313" key="19">
    <source>
        <dbReference type="Proteomes" id="UP000285430"/>
    </source>
</evidence>
<dbReference type="PANTHER" id="PTHR24107">
    <property type="entry name" value="YNEIN REGULATORY COMPLEX SUBUNIT 5"/>
    <property type="match status" value="1"/>
</dbReference>
<organism evidence="6 14">
    <name type="scientific">Aphanomyces astaci</name>
    <name type="common">Crayfish plague agent</name>
    <dbReference type="NCBI Taxonomy" id="112090"/>
    <lineage>
        <taxon>Eukaryota</taxon>
        <taxon>Sar</taxon>
        <taxon>Stramenopiles</taxon>
        <taxon>Oomycota</taxon>
        <taxon>Saprolegniomycetes</taxon>
        <taxon>Saprolegniales</taxon>
        <taxon>Verrucalvaceae</taxon>
        <taxon>Aphanomyces</taxon>
    </lineage>
</organism>
<evidence type="ECO:0000313" key="21">
    <source>
        <dbReference type="Proteomes" id="UP000286510"/>
    </source>
</evidence>
<evidence type="ECO:0000313" key="12">
    <source>
        <dbReference type="EMBL" id="RLO09322.1"/>
    </source>
</evidence>
<evidence type="ECO:0000313" key="9">
    <source>
        <dbReference type="EMBL" id="RHZ20038.1"/>
    </source>
</evidence>
<dbReference type="Proteomes" id="UP000286510">
    <property type="component" value="Unassembled WGS sequence"/>
</dbReference>
<dbReference type="Pfam" id="PF13516">
    <property type="entry name" value="LRR_6"/>
    <property type="match status" value="2"/>
</dbReference>
<dbReference type="EMBL" id="QUTD01007687">
    <property type="protein sequence ID" value="RHY49115.1"/>
    <property type="molecule type" value="Genomic_DNA"/>
</dbReference>
<name>A0A397CFT6_APHAT</name>
<comment type="subcellular location">
    <subcellularLocation>
        <location evidence="1">Cytoplasm</location>
        <location evidence="1">Cytoskeleton</location>
    </subcellularLocation>
</comment>
<dbReference type="Proteomes" id="UP000265427">
    <property type="component" value="Unassembled WGS sequence"/>
</dbReference>
<dbReference type="EMBL" id="QUTH01003341">
    <property type="protein sequence ID" value="RHZ20038.1"/>
    <property type="molecule type" value="Genomic_DNA"/>
</dbReference>
<comment type="caution">
    <text evidence="6">The sequence shown here is derived from an EMBL/GenBank/DDBJ whole genome shotgun (WGS) entry which is preliminary data.</text>
</comment>
<accession>A0A397CFT6</accession>
<dbReference type="EMBL" id="QUTA01006563">
    <property type="protein sequence ID" value="RHY10578.1"/>
    <property type="molecule type" value="Genomic_DNA"/>
</dbReference>
<dbReference type="EMBL" id="QUTF01000805">
    <property type="protein sequence ID" value="RHZ42560.1"/>
    <property type="molecule type" value="Genomic_DNA"/>
</dbReference>
<evidence type="ECO:0000313" key="4">
    <source>
        <dbReference type="EMBL" id="RHY08713.1"/>
    </source>
</evidence>
<dbReference type="EMBL" id="QUSZ01005664">
    <property type="protein sequence ID" value="RHY08713.1"/>
    <property type="molecule type" value="Genomic_DNA"/>
</dbReference>
<keyword evidence="2" id="KW-0963">Cytoplasm</keyword>
<dbReference type="Proteomes" id="UP000266196">
    <property type="component" value="Unassembled WGS sequence"/>
</dbReference>
<evidence type="ECO:0000313" key="20">
    <source>
        <dbReference type="Proteomes" id="UP000285712"/>
    </source>
</evidence>
<evidence type="ECO:0000256" key="3">
    <source>
        <dbReference type="ARBA" id="ARBA00023212"/>
    </source>
</evidence>
<protein>
    <submittedName>
        <fullName evidence="6">Uncharacterized protein</fullName>
    </submittedName>
</protein>
<dbReference type="Proteomes" id="UP000266239">
    <property type="component" value="Unassembled WGS sequence"/>
</dbReference>
<evidence type="ECO:0000313" key="8">
    <source>
        <dbReference type="EMBL" id="RHY94501.1"/>
    </source>
</evidence>
<evidence type="ECO:0000256" key="2">
    <source>
        <dbReference type="ARBA" id="ARBA00022490"/>
    </source>
</evidence>
<dbReference type="Proteomes" id="UP000265716">
    <property type="component" value="Unassembled WGS sequence"/>
</dbReference>
<evidence type="ECO:0000313" key="14">
    <source>
        <dbReference type="Proteomes" id="UP000265716"/>
    </source>
</evidence>
<reference evidence="13 14" key="2">
    <citation type="submission" date="2018-08" db="EMBL/GenBank/DDBJ databases">
        <title>Aphanomyces genome sequencing and annotation.</title>
        <authorList>
            <person name="Minardi D."/>
            <person name="Oidtmann B."/>
            <person name="Van Der Giezen M."/>
            <person name="Studholme D.J."/>
        </authorList>
    </citation>
    <scope>NUCLEOTIDE SEQUENCE [LARGE SCALE GENOMIC DNA]</scope>
    <source>
        <strain evidence="10 15">197901</strain>
        <strain evidence="7 17">D2</strain>
        <strain evidence="9 19">Da</strain>
        <strain evidence="11 21">FDL457</strain>
        <strain evidence="4 13">Kv</strain>
        <strain evidence="6 14">SA</strain>
        <strain evidence="8 20">Sv</strain>
        <strain evidence="5 16">Yx</strain>
    </source>
</reference>
<dbReference type="EMBL" id="QUTC01008733">
    <property type="protein sequence ID" value="RHY42983.1"/>
    <property type="molecule type" value="Genomic_DNA"/>
</dbReference>
<evidence type="ECO:0000313" key="17">
    <source>
        <dbReference type="Proteomes" id="UP000266643"/>
    </source>
</evidence>
<dbReference type="Proteomes" id="UP000266643">
    <property type="component" value="Unassembled WGS sequence"/>
</dbReference>
<reference evidence="12 18" key="1">
    <citation type="journal article" date="2018" name="J. Invertebr. Pathol.">
        <title>New genotyping method for the causative agent of crayfish plague (Aphanomyces astaci) based on whole genome data.</title>
        <authorList>
            <person name="Minardi D."/>
            <person name="Studholme D.J."/>
            <person name="van der Giezen M."/>
            <person name="Pretto T."/>
            <person name="Oidtmann B."/>
        </authorList>
    </citation>
    <scope>NUCLEOTIDE SEQUENCE [LARGE SCALE GENOMIC DNA]</scope>
    <source>
        <strain evidence="12 18">KB13</strain>
    </source>
</reference>
<dbReference type="SUPFAM" id="SSF52047">
    <property type="entry name" value="RNI-like"/>
    <property type="match status" value="1"/>
</dbReference>
<dbReference type="AlphaFoldDB" id="A0A397CFT6"/>
<evidence type="ECO:0000313" key="16">
    <source>
        <dbReference type="Proteomes" id="UP000266239"/>
    </source>
</evidence>
<dbReference type="InterPro" id="IPR052410">
    <property type="entry name" value="DRC5"/>
</dbReference>
<dbReference type="Gene3D" id="3.80.10.10">
    <property type="entry name" value="Ribonuclease Inhibitor"/>
    <property type="match status" value="2"/>
</dbReference>
<evidence type="ECO:0000313" key="11">
    <source>
        <dbReference type="EMBL" id="RHZ42560.1"/>
    </source>
</evidence>
<dbReference type="VEuPathDB" id="FungiDB:H257_03144"/>
<dbReference type="Proteomes" id="UP000285712">
    <property type="component" value="Unassembled WGS sequence"/>
</dbReference>
<evidence type="ECO:0000313" key="7">
    <source>
        <dbReference type="EMBL" id="RHY49115.1"/>
    </source>
</evidence>
<dbReference type="SMART" id="SM00368">
    <property type="entry name" value="LRR_RI"/>
    <property type="match status" value="7"/>
</dbReference>